<proteinExistence type="predicted"/>
<gene>
    <name evidence="1" type="ORF">DPMN_068318</name>
</gene>
<keyword evidence="2" id="KW-1185">Reference proteome</keyword>
<accession>A0A9D4BU49</accession>
<protein>
    <submittedName>
        <fullName evidence="1">Uncharacterized protein</fullName>
    </submittedName>
</protein>
<organism evidence="1 2">
    <name type="scientific">Dreissena polymorpha</name>
    <name type="common">Zebra mussel</name>
    <name type="synonym">Mytilus polymorpha</name>
    <dbReference type="NCBI Taxonomy" id="45954"/>
    <lineage>
        <taxon>Eukaryota</taxon>
        <taxon>Metazoa</taxon>
        <taxon>Spiralia</taxon>
        <taxon>Lophotrochozoa</taxon>
        <taxon>Mollusca</taxon>
        <taxon>Bivalvia</taxon>
        <taxon>Autobranchia</taxon>
        <taxon>Heteroconchia</taxon>
        <taxon>Euheterodonta</taxon>
        <taxon>Imparidentia</taxon>
        <taxon>Neoheterodontei</taxon>
        <taxon>Myida</taxon>
        <taxon>Dreissenoidea</taxon>
        <taxon>Dreissenidae</taxon>
        <taxon>Dreissena</taxon>
    </lineage>
</organism>
<name>A0A9D4BU49_DREPO</name>
<dbReference type="EMBL" id="JAIWYP010000014">
    <property type="protein sequence ID" value="KAH3708859.1"/>
    <property type="molecule type" value="Genomic_DNA"/>
</dbReference>
<sequence>MNTALSVQNATNTTYPIVGLDNTNVVDTLTASCVPSVRTRIILEGKMEDV</sequence>
<evidence type="ECO:0000313" key="1">
    <source>
        <dbReference type="EMBL" id="KAH3708859.1"/>
    </source>
</evidence>
<reference evidence="1" key="2">
    <citation type="submission" date="2020-11" db="EMBL/GenBank/DDBJ databases">
        <authorList>
            <person name="McCartney M.A."/>
            <person name="Auch B."/>
            <person name="Kono T."/>
            <person name="Mallez S."/>
            <person name="Becker A."/>
            <person name="Gohl D.M."/>
            <person name="Silverstein K.A.T."/>
            <person name="Koren S."/>
            <person name="Bechman K.B."/>
            <person name="Herman A."/>
            <person name="Abrahante J.E."/>
            <person name="Garbe J."/>
        </authorList>
    </citation>
    <scope>NUCLEOTIDE SEQUENCE</scope>
    <source>
        <strain evidence="1">Duluth1</strain>
        <tissue evidence="1">Whole animal</tissue>
    </source>
</reference>
<reference evidence="1" key="1">
    <citation type="journal article" date="2019" name="bioRxiv">
        <title>The Genome of the Zebra Mussel, Dreissena polymorpha: A Resource for Invasive Species Research.</title>
        <authorList>
            <person name="McCartney M.A."/>
            <person name="Auch B."/>
            <person name="Kono T."/>
            <person name="Mallez S."/>
            <person name="Zhang Y."/>
            <person name="Obille A."/>
            <person name="Becker A."/>
            <person name="Abrahante J.E."/>
            <person name="Garbe J."/>
            <person name="Badalamenti J.P."/>
            <person name="Herman A."/>
            <person name="Mangelson H."/>
            <person name="Liachko I."/>
            <person name="Sullivan S."/>
            <person name="Sone E.D."/>
            <person name="Koren S."/>
            <person name="Silverstein K.A.T."/>
            <person name="Beckman K.B."/>
            <person name="Gohl D.M."/>
        </authorList>
    </citation>
    <scope>NUCLEOTIDE SEQUENCE</scope>
    <source>
        <strain evidence="1">Duluth1</strain>
        <tissue evidence="1">Whole animal</tissue>
    </source>
</reference>
<comment type="caution">
    <text evidence="1">The sequence shown here is derived from an EMBL/GenBank/DDBJ whole genome shotgun (WGS) entry which is preliminary data.</text>
</comment>
<dbReference type="AlphaFoldDB" id="A0A9D4BU49"/>
<dbReference type="Proteomes" id="UP000828390">
    <property type="component" value="Unassembled WGS sequence"/>
</dbReference>
<evidence type="ECO:0000313" key="2">
    <source>
        <dbReference type="Proteomes" id="UP000828390"/>
    </source>
</evidence>